<dbReference type="CDD" id="cd08504">
    <property type="entry name" value="PBP2_OppA"/>
    <property type="match status" value="1"/>
</dbReference>
<keyword evidence="7" id="KW-1185">Reference proteome</keyword>
<gene>
    <name evidence="6" type="ORF">CUESP1_0141</name>
</gene>
<dbReference type="EMBL" id="LT669839">
    <property type="protein sequence ID" value="SHD75540.1"/>
    <property type="molecule type" value="Genomic_DNA"/>
</dbReference>
<dbReference type="Pfam" id="PF00496">
    <property type="entry name" value="SBP_bac_5"/>
    <property type="match status" value="1"/>
</dbReference>
<comment type="subcellular location">
    <subcellularLocation>
        <location evidence="1">Cell envelope</location>
    </subcellularLocation>
</comment>
<name>M1ZDV2_9FIRM</name>
<dbReference type="Proteomes" id="UP000245423">
    <property type="component" value="Chromosome 1"/>
</dbReference>
<evidence type="ECO:0000259" key="5">
    <source>
        <dbReference type="Pfam" id="PF00496"/>
    </source>
</evidence>
<dbReference type="PANTHER" id="PTHR30290:SF83">
    <property type="entry name" value="ABC TRANSPORTER SUBSTRATE-BINDING PROTEIN"/>
    <property type="match status" value="1"/>
</dbReference>
<dbReference type="Gene3D" id="3.10.105.10">
    <property type="entry name" value="Dipeptide-binding Protein, Domain 3"/>
    <property type="match status" value="1"/>
</dbReference>
<dbReference type="GO" id="GO:0015833">
    <property type="term" value="P:peptide transport"/>
    <property type="evidence" value="ECO:0007669"/>
    <property type="project" value="TreeGrafter"/>
</dbReference>
<accession>M1ZDV2</accession>
<organism evidence="6 7">
    <name type="scientific">[Clostridium] ultunense Esp</name>
    <dbReference type="NCBI Taxonomy" id="1288971"/>
    <lineage>
        <taxon>Bacteria</taxon>
        <taxon>Bacillati</taxon>
        <taxon>Bacillota</taxon>
        <taxon>Tissierellia</taxon>
        <taxon>Tissierellales</taxon>
        <taxon>Tepidimicrobiaceae</taxon>
        <taxon>Schnuerera</taxon>
    </lineage>
</organism>
<reference evidence="6 7" key="1">
    <citation type="submission" date="2016-11" db="EMBL/GenBank/DDBJ databases">
        <authorList>
            <person name="Manzoor S."/>
        </authorList>
    </citation>
    <scope>NUCLEOTIDE SEQUENCE [LARGE SCALE GENOMIC DNA]</scope>
    <source>
        <strain evidence="6">Clostridium ultunense strain Esp</strain>
    </source>
</reference>
<dbReference type="PROSITE" id="PS51257">
    <property type="entry name" value="PROKAR_LIPOPROTEIN"/>
    <property type="match status" value="1"/>
</dbReference>
<feature type="domain" description="Solute-binding protein family 5" evidence="5">
    <location>
        <begin position="99"/>
        <end position="457"/>
    </location>
</feature>
<dbReference type="OrthoDB" id="9801912at2"/>
<dbReference type="InterPro" id="IPR000914">
    <property type="entry name" value="SBP_5_dom"/>
</dbReference>
<evidence type="ECO:0000313" key="7">
    <source>
        <dbReference type="Proteomes" id="UP000245423"/>
    </source>
</evidence>
<dbReference type="FunFam" id="3.90.76.10:FF:000001">
    <property type="entry name" value="Oligopeptide ABC transporter substrate-binding protein"/>
    <property type="match status" value="1"/>
</dbReference>
<dbReference type="SUPFAM" id="SSF53850">
    <property type="entry name" value="Periplasmic binding protein-like II"/>
    <property type="match status" value="1"/>
</dbReference>
<protein>
    <recommendedName>
        <fullName evidence="5">Solute-binding protein family 5 domain-containing protein</fullName>
    </recommendedName>
</protein>
<keyword evidence="4" id="KW-0732">Signal</keyword>
<evidence type="ECO:0000256" key="2">
    <source>
        <dbReference type="ARBA" id="ARBA00005695"/>
    </source>
</evidence>
<evidence type="ECO:0000256" key="1">
    <source>
        <dbReference type="ARBA" id="ARBA00004196"/>
    </source>
</evidence>
<dbReference type="GO" id="GO:1904680">
    <property type="term" value="F:peptide transmembrane transporter activity"/>
    <property type="evidence" value="ECO:0007669"/>
    <property type="project" value="TreeGrafter"/>
</dbReference>
<dbReference type="GO" id="GO:0030313">
    <property type="term" value="C:cell envelope"/>
    <property type="evidence" value="ECO:0007669"/>
    <property type="project" value="UniProtKB-SubCell"/>
</dbReference>
<dbReference type="InterPro" id="IPR039424">
    <property type="entry name" value="SBP_5"/>
</dbReference>
<sequence length="809" mass="94120">MNKTKVITLLLISILIFITFVSGCNIVDTFKEEKPNRENTLVWHLSSSNVTFWDPHLSNSSDVANIARQIFEGLTVLNEDGYELGVVESFTVSSNAEGVDNTVYTFKLRDDAKWSDDKDVTAYDFEYSFKRACEQKGDISEVYQLYIKGADKYINGRGSKDDIRVKALDKYTLEIELNEPTPYFMEILAMPQFLPVREDIIETAGEGWETNPKTCISNGPFKLYSYEPGSHILLSKNNSYYNKNVKVSYVKCLINTQNKDINLMYDNDEVHIMRIFPYGNIDEESLLYSNYIGTSYIVLNTDKKPFDDVNIRKAFAYAIDSKYYCEEIYSDSIQAYGFIPTDIKLSDGTPIGEKRKDVDYLLNVSSEKARELLNIAGYNDDFPQVKLTVDDENYGNIFKSMLENNLNIKVKLEVVTFEELIDKSNTGDFEMITNSWRADYNDSMTFLSNFSTNLNDNNFWYNQYFEDAIANSAVTAGIERDEYLIGAEEILIEELPAIPINHYRMCYRFNDKLLENLKCDVLGNLILKDCILLSDNIKVNDIEGLENDENRNIYGFDNRNRIEEIDKNGYFEDSAGYRFDKYIVSEHFELYYNSNNELNELYASNSIKTLEEEYDRILSFLDVDEENMPVVKINMYDNYEALRQNIIKEQSVDYEDKSINVAGYAGNSNTFYYTWKYKNGKVGRLAELDTTVLHEFVHNVTMALANEKRHDSWLMEGTAMYLAQHKDRQEPYYDELLEQGIPEIYILKVPSEDVYKYGYSMVEYIVETYGREKLVELLREYGDIEKVLDISESEFRDEWVEFLNDKINY</sequence>
<proteinExistence type="inferred from homology"/>
<dbReference type="RefSeq" id="WP_005586987.1">
    <property type="nucleotide sequence ID" value="NZ_LT669839.1"/>
</dbReference>
<keyword evidence="3" id="KW-0813">Transport</keyword>
<dbReference type="HOGENOM" id="CLU_348428_0_0_9"/>
<evidence type="ECO:0000256" key="3">
    <source>
        <dbReference type="ARBA" id="ARBA00022448"/>
    </source>
</evidence>
<dbReference type="Gene3D" id="3.40.190.10">
    <property type="entry name" value="Periplasmic binding protein-like II"/>
    <property type="match status" value="1"/>
</dbReference>
<evidence type="ECO:0000313" key="6">
    <source>
        <dbReference type="EMBL" id="SHD75540.1"/>
    </source>
</evidence>
<dbReference type="AlphaFoldDB" id="M1ZDV2"/>
<evidence type="ECO:0000256" key="4">
    <source>
        <dbReference type="ARBA" id="ARBA00022729"/>
    </source>
</evidence>
<dbReference type="PANTHER" id="PTHR30290">
    <property type="entry name" value="PERIPLASMIC BINDING COMPONENT OF ABC TRANSPORTER"/>
    <property type="match status" value="1"/>
</dbReference>
<comment type="similarity">
    <text evidence="2">Belongs to the bacterial solute-binding protein 5 family.</text>
</comment>
<dbReference type="Gene3D" id="3.90.76.10">
    <property type="entry name" value="Dipeptide-binding Protein, Domain 1"/>
    <property type="match status" value="1"/>
</dbReference>